<dbReference type="GO" id="GO:0003676">
    <property type="term" value="F:nucleic acid binding"/>
    <property type="evidence" value="ECO:0007669"/>
    <property type="project" value="InterPro"/>
</dbReference>
<feature type="non-terminal residue" evidence="2">
    <location>
        <position position="92"/>
    </location>
</feature>
<dbReference type="GO" id="GO:0006310">
    <property type="term" value="P:DNA recombination"/>
    <property type="evidence" value="ECO:0007669"/>
    <property type="project" value="TreeGrafter"/>
</dbReference>
<dbReference type="EMBL" id="PYZR01000548">
    <property type="protein sequence ID" value="PTF52838.1"/>
    <property type="molecule type" value="Genomic_DNA"/>
</dbReference>
<dbReference type="SUPFAM" id="SSF52540">
    <property type="entry name" value="P-loop containing nucleoside triphosphate hydrolases"/>
    <property type="match status" value="1"/>
</dbReference>
<dbReference type="GO" id="GO:0005737">
    <property type="term" value="C:cytoplasm"/>
    <property type="evidence" value="ECO:0007669"/>
    <property type="project" value="TreeGrafter"/>
</dbReference>
<proteinExistence type="predicted"/>
<organism evidence="2 3">
    <name type="scientific">Staphylococcus cohnii</name>
    <dbReference type="NCBI Taxonomy" id="29382"/>
    <lineage>
        <taxon>Bacteria</taxon>
        <taxon>Bacillati</taxon>
        <taxon>Bacillota</taxon>
        <taxon>Bacilli</taxon>
        <taxon>Bacillales</taxon>
        <taxon>Staphylococcaceae</taxon>
        <taxon>Staphylococcus</taxon>
        <taxon>Staphylococcus cohnii species complex</taxon>
    </lineage>
</organism>
<dbReference type="InterPro" id="IPR014001">
    <property type="entry name" value="Helicase_ATP-bd"/>
</dbReference>
<dbReference type="Gene3D" id="3.40.50.300">
    <property type="entry name" value="P-loop containing nucleotide triphosphate hydrolases"/>
    <property type="match status" value="1"/>
</dbReference>
<evidence type="ECO:0000259" key="1">
    <source>
        <dbReference type="PROSITE" id="PS51192"/>
    </source>
</evidence>
<dbReference type="RefSeq" id="WP_133170918.1">
    <property type="nucleotide sequence ID" value="NZ_PYZR01000548.1"/>
</dbReference>
<gene>
    <name evidence="2" type="ORF">BUY34_14655</name>
</gene>
<dbReference type="PANTHER" id="PTHR13710:SF84">
    <property type="entry name" value="ATP-DEPENDENT DNA HELICASE RECS-RELATED"/>
    <property type="match status" value="1"/>
</dbReference>
<sequence>MLHKALKTWFGFDHFNEGQEEIITSVLKNQPTLGILPTGSGKSLCYQLPTYIKRQPTLIVSPLISLMDDQVSQMKAQGESSVSCVHSGMDAE</sequence>
<dbReference type="GO" id="GO:0005524">
    <property type="term" value="F:ATP binding"/>
    <property type="evidence" value="ECO:0007669"/>
    <property type="project" value="InterPro"/>
</dbReference>
<dbReference type="GO" id="GO:0006281">
    <property type="term" value="P:DNA repair"/>
    <property type="evidence" value="ECO:0007669"/>
    <property type="project" value="TreeGrafter"/>
</dbReference>
<dbReference type="Proteomes" id="UP000241208">
    <property type="component" value="Unassembled WGS sequence"/>
</dbReference>
<dbReference type="InterPro" id="IPR011545">
    <property type="entry name" value="DEAD/DEAH_box_helicase_dom"/>
</dbReference>
<evidence type="ECO:0000313" key="3">
    <source>
        <dbReference type="Proteomes" id="UP000241208"/>
    </source>
</evidence>
<dbReference type="AlphaFoldDB" id="A0A2T4LJZ8"/>
<dbReference type="Pfam" id="PF00270">
    <property type="entry name" value="DEAD"/>
    <property type="match status" value="1"/>
</dbReference>
<feature type="domain" description="Helicase ATP-binding" evidence="1">
    <location>
        <begin position="23"/>
        <end position="92"/>
    </location>
</feature>
<protein>
    <submittedName>
        <fullName evidence="2">Recombinase RecQ</fullName>
    </submittedName>
</protein>
<comment type="caution">
    <text evidence="2">The sequence shown here is derived from an EMBL/GenBank/DDBJ whole genome shotgun (WGS) entry which is preliminary data.</text>
</comment>
<dbReference type="PROSITE" id="PS51192">
    <property type="entry name" value="HELICASE_ATP_BIND_1"/>
    <property type="match status" value="1"/>
</dbReference>
<dbReference type="GO" id="GO:0030894">
    <property type="term" value="C:replisome"/>
    <property type="evidence" value="ECO:0007669"/>
    <property type="project" value="TreeGrafter"/>
</dbReference>
<accession>A0A2T4LJZ8</accession>
<dbReference type="GO" id="GO:0043138">
    <property type="term" value="F:3'-5' DNA helicase activity"/>
    <property type="evidence" value="ECO:0007669"/>
    <property type="project" value="TreeGrafter"/>
</dbReference>
<dbReference type="InterPro" id="IPR027417">
    <property type="entry name" value="P-loop_NTPase"/>
</dbReference>
<name>A0A2T4LJZ8_9STAP</name>
<dbReference type="GO" id="GO:0043590">
    <property type="term" value="C:bacterial nucleoid"/>
    <property type="evidence" value="ECO:0007669"/>
    <property type="project" value="TreeGrafter"/>
</dbReference>
<reference evidence="2 3" key="1">
    <citation type="journal article" date="2016" name="Front. Microbiol.">
        <title>Comprehensive Phylogenetic Analysis of Bovine Non-aureus Staphylococci Species Based on Whole-Genome Sequencing.</title>
        <authorList>
            <person name="Naushad S."/>
            <person name="Barkema H.W."/>
            <person name="Luby C."/>
            <person name="Condas L.A."/>
            <person name="Nobrega D.B."/>
            <person name="Carson D.A."/>
            <person name="De Buck J."/>
        </authorList>
    </citation>
    <scope>NUCLEOTIDE SEQUENCE [LARGE SCALE GENOMIC DNA]</scope>
    <source>
        <strain evidence="2 3">SNUC 3829</strain>
    </source>
</reference>
<evidence type="ECO:0000313" key="2">
    <source>
        <dbReference type="EMBL" id="PTF52838.1"/>
    </source>
</evidence>
<dbReference type="PANTHER" id="PTHR13710">
    <property type="entry name" value="DNA HELICASE RECQ FAMILY MEMBER"/>
    <property type="match status" value="1"/>
</dbReference>
<dbReference type="GO" id="GO:0009378">
    <property type="term" value="F:four-way junction helicase activity"/>
    <property type="evidence" value="ECO:0007669"/>
    <property type="project" value="TreeGrafter"/>
</dbReference>